<dbReference type="PANTHER" id="PTHR11690">
    <property type="entry name" value="AMILORIDE-SENSITIVE SODIUM CHANNEL-RELATED"/>
    <property type="match status" value="1"/>
</dbReference>
<dbReference type="Proteomes" id="UP000605970">
    <property type="component" value="Unassembled WGS sequence"/>
</dbReference>
<feature type="compositionally biased region" description="Low complexity" evidence="14">
    <location>
        <begin position="913"/>
        <end position="934"/>
    </location>
</feature>
<keyword evidence="10" id="KW-0325">Glycoprotein</keyword>
<comment type="subcellular location">
    <subcellularLocation>
        <location evidence="1">Membrane</location>
        <topology evidence="1">Multi-pass membrane protein</topology>
    </subcellularLocation>
</comment>
<feature type="compositionally biased region" description="Basic and acidic residues" evidence="14">
    <location>
        <begin position="936"/>
        <end position="948"/>
    </location>
</feature>
<evidence type="ECO:0000256" key="10">
    <source>
        <dbReference type="ARBA" id="ARBA00023180"/>
    </source>
</evidence>
<dbReference type="Gene3D" id="1.10.287.770">
    <property type="entry name" value="YojJ-like"/>
    <property type="match status" value="1"/>
</dbReference>
<dbReference type="OrthoDB" id="5874059at2759"/>
<evidence type="ECO:0000256" key="9">
    <source>
        <dbReference type="ARBA" id="ARBA00023136"/>
    </source>
</evidence>
<evidence type="ECO:0000256" key="11">
    <source>
        <dbReference type="ARBA" id="ARBA00023201"/>
    </source>
</evidence>
<dbReference type="AlphaFoldDB" id="A0A8S9ZN74"/>
<feature type="region of interest" description="Disordered" evidence="14">
    <location>
        <begin position="87"/>
        <end position="117"/>
    </location>
</feature>
<evidence type="ECO:0000256" key="15">
    <source>
        <dbReference type="SAM" id="Phobius"/>
    </source>
</evidence>
<comment type="similarity">
    <text evidence="2 13">Belongs to the amiloride-sensitive sodium channel (TC 1.A.6) family.</text>
</comment>
<dbReference type="PROSITE" id="PS01206">
    <property type="entry name" value="ASC"/>
    <property type="match status" value="1"/>
</dbReference>
<keyword evidence="8 13" id="KW-0406">Ion transport</keyword>
<keyword evidence="12 13" id="KW-0407">Ion channel</keyword>
<name>A0A8S9ZN74_9BILA</name>
<evidence type="ECO:0000256" key="7">
    <source>
        <dbReference type="ARBA" id="ARBA00023053"/>
    </source>
</evidence>
<keyword evidence="11 13" id="KW-0739">Sodium transport</keyword>
<evidence type="ECO:0000256" key="2">
    <source>
        <dbReference type="ARBA" id="ARBA00007193"/>
    </source>
</evidence>
<keyword evidence="5 13" id="KW-0812">Transmembrane</keyword>
<keyword evidence="17" id="KW-1185">Reference proteome</keyword>
<comment type="caution">
    <text evidence="16">The sequence shown here is derived from an EMBL/GenBank/DDBJ whole genome shotgun (WGS) entry which is preliminary data.</text>
</comment>
<dbReference type="InterPro" id="IPR020903">
    <property type="entry name" value="ENaC_CS"/>
</dbReference>
<dbReference type="EMBL" id="JABEBT010000054">
    <property type="protein sequence ID" value="KAF7634628.1"/>
    <property type="molecule type" value="Genomic_DNA"/>
</dbReference>
<proteinExistence type="inferred from homology"/>
<dbReference type="PANTHER" id="PTHR11690:SF248">
    <property type="entry name" value="PICKPOCKET 17, ISOFORM A"/>
    <property type="match status" value="1"/>
</dbReference>
<feature type="compositionally biased region" description="Basic residues" evidence="14">
    <location>
        <begin position="949"/>
        <end position="958"/>
    </location>
</feature>
<evidence type="ECO:0000256" key="5">
    <source>
        <dbReference type="ARBA" id="ARBA00022692"/>
    </source>
</evidence>
<evidence type="ECO:0000256" key="13">
    <source>
        <dbReference type="RuleBase" id="RU000679"/>
    </source>
</evidence>
<evidence type="ECO:0000256" key="12">
    <source>
        <dbReference type="ARBA" id="ARBA00023303"/>
    </source>
</evidence>
<reference evidence="16" key="1">
    <citation type="journal article" date="2020" name="Ecol. Evol.">
        <title>Genome structure and content of the rice root-knot nematode (Meloidogyne graminicola).</title>
        <authorList>
            <person name="Phan N.T."/>
            <person name="Danchin E.G.J."/>
            <person name="Klopp C."/>
            <person name="Perfus-Barbeoch L."/>
            <person name="Kozlowski D.K."/>
            <person name="Koutsovoulos G.D."/>
            <person name="Lopez-Roques C."/>
            <person name="Bouchez O."/>
            <person name="Zahm M."/>
            <person name="Besnard G."/>
            <person name="Bellafiore S."/>
        </authorList>
    </citation>
    <scope>NUCLEOTIDE SEQUENCE</scope>
    <source>
        <strain evidence="16">VN-18</strain>
    </source>
</reference>
<accession>A0A8S9ZN74</accession>
<keyword evidence="9 15" id="KW-0472">Membrane</keyword>
<evidence type="ECO:0000256" key="3">
    <source>
        <dbReference type="ARBA" id="ARBA00022448"/>
    </source>
</evidence>
<evidence type="ECO:0000256" key="1">
    <source>
        <dbReference type="ARBA" id="ARBA00004141"/>
    </source>
</evidence>
<feature type="compositionally biased region" description="Acidic residues" evidence="14">
    <location>
        <begin position="28"/>
        <end position="38"/>
    </location>
</feature>
<evidence type="ECO:0000256" key="8">
    <source>
        <dbReference type="ARBA" id="ARBA00023065"/>
    </source>
</evidence>
<feature type="region of interest" description="Disordered" evidence="14">
    <location>
        <begin position="1"/>
        <end position="50"/>
    </location>
</feature>
<dbReference type="PRINTS" id="PR01078">
    <property type="entry name" value="AMINACHANNEL"/>
</dbReference>
<dbReference type="Gene3D" id="2.60.470.10">
    <property type="entry name" value="Acid-sensing ion channels like domains"/>
    <property type="match status" value="1"/>
</dbReference>
<organism evidence="16 17">
    <name type="scientific">Meloidogyne graminicola</name>
    <dbReference type="NCBI Taxonomy" id="189291"/>
    <lineage>
        <taxon>Eukaryota</taxon>
        <taxon>Metazoa</taxon>
        <taxon>Ecdysozoa</taxon>
        <taxon>Nematoda</taxon>
        <taxon>Chromadorea</taxon>
        <taxon>Rhabditida</taxon>
        <taxon>Tylenchina</taxon>
        <taxon>Tylenchomorpha</taxon>
        <taxon>Tylenchoidea</taxon>
        <taxon>Meloidogynidae</taxon>
        <taxon>Meloidogyninae</taxon>
        <taxon>Meloidogyne</taxon>
    </lineage>
</organism>
<gene>
    <name evidence="16" type="ORF">Mgra_00005966</name>
</gene>
<dbReference type="InterPro" id="IPR001873">
    <property type="entry name" value="ENaC"/>
</dbReference>
<evidence type="ECO:0000313" key="16">
    <source>
        <dbReference type="EMBL" id="KAF7634628.1"/>
    </source>
</evidence>
<keyword evidence="4 13" id="KW-0894">Sodium channel</keyword>
<sequence>MENFDQHGTPASQSTTVCAGTETTIGSGEEEEEEEENYLTEQKINRPTPPMHYQKRSMPFGISGNINQPFVGGGPTPTRLFKRTLSEQQFGHRSISSEVPHSISSPTQQSKSLPLTQRSIIPTNTYGGGLSNQQKRKSPSIIDLSVKVKEVSQSVKNAAEDELRYELIRFAARTTAHGIPMAAQATKWYAKWMWICISLLSVGIFVYSVLGVLEKYQRREKIVSVQLRFDNVPFPAITVCNLNPFKKEEAKLVPEISETLDAYHQAVTYSKHADLYLDETPAIRERRNIRGGHRHVQIEPVMSDCECLEGFNSAVRHDCAQLDSIPKDNISLCICNYDRQDSSIWPCYSKQSWTEEWCPLCNDIGYCTLPNTNTSNTVPCICQKNVNYCLIRPERLKRMWEVRGNKIPEEDSPFRADFLAQLKDLGYENMTDEVAITTKTREKLVLAMASLHPEQRKSLSYGRSEFIKMCSFNGQQCNIANDFKLHADPAFGNCYTFNANRTHPLISSRAGPSYGLRLLVHINTSDYLPTTQAAGVHIVIHSQDEHPFPDAFGYSAPTNQLSSFGISLRKVNRLPIPHGICLMPLEPPPEGYIYSGYKYEPEGCYKSCYQHQIIRRCGCSDPRYPQPDENTKVCNSSDLLDRNCLLVESIRFTRAQQCHCKHPCVHDVHTTAFSSARLTSEAFRGAQCSGRRSCKAEFDAESAAMLEIYYEQMSHEVLTESESYMFVNFISDVGGQAGLWLGASILTLFEVFVFIFRIFTIVCRRRFRRDTIDFDIEDNDLDQLQKRYNTTTTNKNIPPSSFTTTPKHSQIRKSASSLTSLSIRASALDAKVQAAKSERNASLGSLNLVYQSPKTRKTTVKKSTRKLSKQTSFALTEDEEEDENIGEEYINNKQLITPSSEERTFCKNESKESISNTTISNNNNNEKETNNNNTKKLKDIKKEDNNKTKKDKQKKTKKNVIENSYEA</sequence>
<dbReference type="InterPro" id="IPR004726">
    <property type="entry name" value="Deg-1"/>
</dbReference>
<dbReference type="GO" id="GO:0005886">
    <property type="term" value="C:plasma membrane"/>
    <property type="evidence" value="ECO:0007669"/>
    <property type="project" value="TreeGrafter"/>
</dbReference>
<feature type="region of interest" description="Disordered" evidence="14">
    <location>
        <begin position="908"/>
        <end position="967"/>
    </location>
</feature>
<feature type="compositionally biased region" description="Polar residues" evidence="14">
    <location>
        <begin position="107"/>
        <end position="117"/>
    </location>
</feature>
<feature type="transmembrane region" description="Helical" evidence="15">
    <location>
        <begin position="737"/>
        <end position="759"/>
    </location>
</feature>
<protein>
    <submittedName>
        <fullName evidence="16">Uncharacterized protein</fullName>
    </submittedName>
</protein>
<evidence type="ECO:0000256" key="6">
    <source>
        <dbReference type="ARBA" id="ARBA00022989"/>
    </source>
</evidence>
<feature type="transmembrane region" description="Helical" evidence="15">
    <location>
        <begin position="192"/>
        <end position="213"/>
    </location>
</feature>
<dbReference type="NCBIfam" id="TIGR00867">
    <property type="entry name" value="deg-1"/>
    <property type="match status" value="1"/>
</dbReference>
<feature type="compositionally biased region" description="Polar residues" evidence="14">
    <location>
        <begin position="9"/>
        <end position="26"/>
    </location>
</feature>
<feature type="region of interest" description="Disordered" evidence="14">
    <location>
        <begin position="860"/>
        <end position="884"/>
    </location>
</feature>
<feature type="compositionally biased region" description="Low complexity" evidence="14">
    <location>
        <begin position="94"/>
        <end position="106"/>
    </location>
</feature>
<keyword evidence="3 13" id="KW-0813">Transport</keyword>
<evidence type="ECO:0000256" key="4">
    <source>
        <dbReference type="ARBA" id="ARBA00022461"/>
    </source>
</evidence>
<dbReference type="GO" id="GO:0015280">
    <property type="term" value="F:ligand-gated sodium channel activity"/>
    <property type="evidence" value="ECO:0007669"/>
    <property type="project" value="TreeGrafter"/>
</dbReference>
<keyword evidence="6 15" id="KW-1133">Transmembrane helix</keyword>
<evidence type="ECO:0000313" key="17">
    <source>
        <dbReference type="Proteomes" id="UP000605970"/>
    </source>
</evidence>
<evidence type="ECO:0000256" key="14">
    <source>
        <dbReference type="SAM" id="MobiDB-lite"/>
    </source>
</evidence>
<dbReference type="Pfam" id="PF00858">
    <property type="entry name" value="ASC"/>
    <property type="match status" value="1"/>
</dbReference>
<keyword evidence="7" id="KW-0915">Sodium</keyword>